<organism evidence="2 3">
    <name type="scientific">Oceanospirillum linum</name>
    <dbReference type="NCBI Taxonomy" id="966"/>
    <lineage>
        <taxon>Bacteria</taxon>
        <taxon>Pseudomonadati</taxon>
        <taxon>Pseudomonadota</taxon>
        <taxon>Gammaproteobacteria</taxon>
        <taxon>Oceanospirillales</taxon>
        <taxon>Oceanospirillaceae</taxon>
        <taxon>Oceanospirillum</taxon>
    </lineage>
</organism>
<gene>
    <name evidence="2" type="ORF">BTA35_0204385</name>
</gene>
<feature type="transmembrane region" description="Helical" evidence="1">
    <location>
        <begin position="41"/>
        <end position="65"/>
    </location>
</feature>
<feature type="transmembrane region" description="Helical" evidence="1">
    <location>
        <begin position="71"/>
        <end position="90"/>
    </location>
</feature>
<evidence type="ECO:0008006" key="4">
    <source>
        <dbReference type="Google" id="ProtNLM"/>
    </source>
</evidence>
<name>A0A1T1HFZ0_OCELI</name>
<feature type="transmembrane region" description="Helical" evidence="1">
    <location>
        <begin position="155"/>
        <end position="175"/>
    </location>
</feature>
<comment type="caution">
    <text evidence="2">The sequence shown here is derived from an EMBL/GenBank/DDBJ whole genome shotgun (WGS) entry which is preliminary data.</text>
</comment>
<keyword evidence="1" id="KW-0812">Transmembrane</keyword>
<feature type="transmembrane region" description="Helical" evidence="1">
    <location>
        <begin position="102"/>
        <end position="124"/>
    </location>
</feature>
<keyword evidence="1" id="KW-1133">Transmembrane helix</keyword>
<dbReference type="EMBL" id="MTSD02000001">
    <property type="protein sequence ID" value="OOV88722.1"/>
    <property type="molecule type" value="Genomic_DNA"/>
</dbReference>
<evidence type="ECO:0000313" key="3">
    <source>
        <dbReference type="Proteomes" id="UP000190064"/>
    </source>
</evidence>
<dbReference type="STRING" id="966.BTA35_0204385"/>
<protein>
    <recommendedName>
        <fullName evidence="4">Nucleoside recognition protein</fullName>
    </recommendedName>
</protein>
<keyword evidence="3" id="KW-1185">Reference proteome</keyword>
<evidence type="ECO:0000313" key="2">
    <source>
        <dbReference type="EMBL" id="OOV88722.1"/>
    </source>
</evidence>
<feature type="transmembrane region" description="Helical" evidence="1">
    <location>
        <begin position="234"/>
        <end position="259"/>
    </location>
</feature>
<feature type="transmembrane region" description="Helical" evidence="1">
    <location>
        <begin position="265"/>
        <end position="283"/>
    </location>
</feature>
<keyword evidence="1" id="KW-0472">Membrane</keyword>
<accession>A0A1T1HFZ0</accession>
<reference evidence="2" key="1">
    <citation type="submission" date="2017-02" db="EMBL/GenBank/DDBJ databases">
        <title>Draft Genome Sequence of the Salt Water Bacterium Oceanospirillum linum ATCC 11336.</title>
        <authorList>
            <person name="Trachtenberg A.M."/>
            <person name="Carney J.G."/>
            <person name="Linnane J.D."/>
            <person name="Rheaume B.A."/>
            <person name="Pitts N.L."/>
            <person name="Mykles D.L."/>
            <person name="Maclea K.S."/>
        </authorList>
    </citation>
    <scope>NUCLEOTIDE SEQUENCE [LARGE SCALE GENOMIC DNA]</scope>
    <source>
        <strain evidence="2">ATCC 11336</strain>
    </source>
</reference>
<dbReference type="AlphaFoldDB" id="A0A1T1HFZ0"/>
<evidence type="ECO:0000256" key="1">
    <source>
        <dbReference type="SAM" id="Phobius"/>
    </source>
</evidence>
<dbReference type="Proteomes" id="UP000190064">
    <property type="component" value="Unassembled WGS sequence"/>
</dbReference>
<sequence length="325" mass="36015">MLFKLMVPVLIVVRVLEELGAIPVIARVLEPLMTLVGLPEAMGLVLATNLITNIYAGLMVFFQLVPDYPMTVAQVSILGGMMLVAHSLPLEVRIVQIAGVRLIAALIMRLVTALIFGVLLFHIYDFFNWLQHPAELVWQPEVQQVTLSAWVWQQLQSFAMIVLVIASLISLLRFLRWIHVERLMIFLLKPVLRLLGIRPEAASLTIVGMTLGLSFGGGLLIEESRKGHINKKDIFAAMLLLSVCHSLIEDTLLIMVMGADISAALWFRLIFSLTLVAVVTRALRYASDTFWQTYLVTGTVSAPHSAPTDIAAETSTINHEVAERG</sequence>
<proteinExistence type="predicted"/>